<comment type="caution">
    <text evidence="2">The sequence shown here is derived from an EMBL/GenBank/DDBJ whole genome shotgun (WGS) entry which is preliminary data.</text>
</comment>
<keyword evidence="1" id="KW-0812">Transmembrane</keyword>
<accession>A0A9D0ZRU1</accession>
<dbReference type="Proteomes" id="UP000886786">
    <property type="component" value="Unassembled WGS sequence"/>
</dbReference>
<dbReference type="AlphaFoldDB" id="A0A9D0ZRU1"/>
<organism evidence="2 3">
    <name type="scientific">Candidatus Coprosoma intestinipullorum</name>
    <dbReference type="NCBI Taxonomy" id="2840752"/>
    <lineage>
        <taxon>Bacteria</taxon>
        <taxon>Bacillati</taxon>
        <taxon>Bacillota</taxon>
        <taxon>Bacillota incertae sedis</taxon>
        <taxon>Candidatus Coprosoma</taxon>
    </lineage>
</organism>
<gene>
    <name evidence="2" type="ORF">IAB27_05370</name>
</gene>
<evidence type="ECO:0000313" key="3">
    <source>
        <dbReference type="Proteomes" id="UP000886786"/>
    </source>
</evidence>
<feature type="transmembrane region" description="Helical" evidence="1">
    <location>
        <begin position="6"/>
        <end position="25"/>
    </location>
</feature>
<name>A0A9D0ZRU1_9FIRM</name>
<keyword evidence="1" id="KW-0472">Membrane</keyword>
<proteinExistence type="predicted"/>
<protein>
    <submittedName>
        <fullName evidence="2">Uncharacterized protein</fullName>
    </submittedName>
</protein>
<reference evidence="2" key="2">
    <citation type="journal article" date="2021" name="PeerJ">
        <title>Extensive microbial diversity within the chicken gut microbiome revealed by metagenomics and culture.</title>
        <authorList>
            <person name="Gilroy R."/>
            <person name="Ravi A."/>
            <person name="Getino M."/>
            <person name="Pursley I."/>
            <person name="Horton D.L."/>
            <person name="Alikhan N.F."/>
            <person name="Baker D."/>
            <person name="Gharbi K."/>
            <person name="Hall N."/>
            <person name="Watson M."/>
            <person name="Adriaenssens E.M."/>
            <person name="Foster-Nyarko E."/>
            <person name="Jarju S."/>
            <person name="Secka A."/>
            <person name="Antonio M."/>
            <person name="Oren A."/>
            <person name="Chaudhuri R.R."/>
            <person name="La Ragione R."/>
            <person name="Hildebrand F."/>
            <person name="Pallen M.J."/>
        </authorList>
    </citation>
    <scope>NUCLEOTIDE SEQUENCE</scope>
    <source>
        <strain evidence="2">CHK147-3167</strain>
    </source>
</reference>
<reference evidence="2" key="1">
    <citation type="submission" date="2020-10" db="EMBL/GenBank/DDBJ databases">
        <authorList>
            <person name="Gilroy R."/>
        </authorList>
    </citation>
    <scope>NUCLEOTIDE SEQUENCE</scope>
    <source>
        <strain evidence="2">CHK147-3167</strain>
    </source>
</reference>
<sequence>MKEIIFWIIDIVCLIIIICSTIKIFKNDREIDKMVYEIKQRHFIYLKSLNGLLTPSEALDLINEVVTLPPLYYLGIDDDLLKVTLYKRDKKMPNQMGIVVGEFILNSYKANELISFGLEVLKFIGEKEAQNELSRIS</sequence>
<evidence type="ECO:0000256" key="1">
    <source>
        <dbReference type="SAM" id="Phobius"/>
    </source>
</evidence>
<keyword evidence="1" id="KW-1133">Transmembrane helix</keyword>
<evidence type="ECO:0000313" key="2">
    <source>
        <dbReference type="EMBL" id="HIQ91033.1"/>
    </source>
</evidence>
<dbReference type="EMBL" id="DVFV01000096">
    <property type="protein sequence ID" value="HIQ91033.1"/>
    <property type="molecule type" value="Genomic_DNA"/>
</dbReference>